<evidence type="ECO:0000259" key="3">
    <source>
        <dbReference type="PROSITE" id="PS50013"/>
    </source>
</evidence>
<feature type="domain" description="Chromo" evidence="3">
    <location>
        <begin position="52"/>
        <end position="102"/>
    </location>
</feature>
<dbReference type="InterPro" id="IPR000953">
    <property type="entry name" value="Chromo/chromo_shadow_dom"/>
</dbReference>
<dbReference type="InterPro" id="IPR016197">
    <property type="entry name" value="Chromo-like_dom_sf"/>
</dbReference>
<comment type="subcellular location">
    <subcellularLocation>
        <location evidence="1">Nucleus</location>
    </subcellularLocation>
</comment>
<gene>
    <name evidence="4" type="ORF">QTP70_010242</name>
</gene>
<keyword evidence="5" id="KW-1185">Reference proteome</keyword>
<accession>A0AAE0R2L8</accession>
<sequence>MRSLTSWSFLLIIVSLPHSMFPSSNRSTWMLTPMSRTPEPPPPLDIDGTSAYAVKELLDSRRRGGQLQYLVDWEGYGPEERSWVAAHDILDPSLIEDFHRARPDHPALRSRGRLRRAPGVAPRGEFCNATPAEGALSRVLTVCRSLCFIDYFLFGGHLSRAMLSDHREVLPQLIPLVCTEHTQEERKGSYRSRLQIQEIRNAGLPP</sequence>
<evidence type="ECO:0000313" key="4">
    <source>
        <dbReference type="EMBL" id="KAK3539604.1"/>
    </source>
</evidence>
<keyword evidence="2" id="KW-0732">Signal</keyword>
<dbReference type="Pfam" id="PF00385">
    <property type="entry name" value="Chromo"/>
    <property type="match status" value="1"/>
</dbReference>
<proteinExistence type="predicted"/>
<protein>
    <recommendedName>
        <fullName evidence="3">Chromo domain-containing protein</fullName>
    </recommendedName>
</protein>
<comment type="caution">
    <text evidence="4">The sequence shown here is derived from an EMBL/GenBank/DDBJ whole genome shotgun (WGS) entry which is preliminary data.</text>
</comment>
<dbReference type="SMART" id="SM00298">
    <property type="entry name" value="CHROMO"/>
    <property type="match status" value="1"/>
</dbReference>
<dbReference type="SUPFAM" id="SSF54160">
    <property type="entry name" value="Chromo domain-like"/>
    <property type="match status" value="1"/>
</dbReference>
<dbReference type="EMBL" id="JAUCMX010000007">
    <property type="protein sequence ID" value="KAK3539604.1"/>
    <property type="molecule type" value="Genomic_DNA"/>
</dbReference>
<evidence type="ECO:0000313" key="5">
    <source>
        <dbReference type="Proteomes" id="UP001274896"/>
    </source>
</evidence>
<dbReference type="Gene3D" id="2.40.50.40">
    <property type="match status" value="1"/>
</dbReference>
<dbReference type="PROSITE" id="PS50013">
    <property type="entry name" value="CHROMO_2"/>
    <property type="match status" value="1"/>
</dbReference>
<reference evidence="4" key="1">
    <citation type="submission" date="2023-06" db="EMBL/GenBank/DDBJ databases">
        <title>Male Hemibagrus guttatus genome.</title>
        <authorList>
            <person name="Bian C."/>
        </authorList>
    </citation>
    <scope>NUCLEOTIDE SEQUENCE</scope>
    <source>
        <strain evidence="4">Male_cb2023</strain>
        <tissue evidence="4">Muscle</tissue>
    </source>
</reference>
<name>A0AAE0R2L8_9TELE</name>
<evidence type="ECO:0000256" key="2">
    <source>
        <dbReference type="SAM" id="SignalP"/>
    </source>
</evidence>
<organism evidence="4 5">
    <name type="scientific">Hemibagrus guttatus</name>
    <dbReference type="NCBI Taxonomy" id="175788"/>
    <lineage>
        <taxon>Eukaryota</taxon>
        <taxon>Metazoa</taxon>
        <taxon>Chordata</taxon>
        <taxon>Craniata</taxon>
        <taxon>Vertebrata</taxon>
        <taxon>Euteleostomi</taxon>
        <taxon>Actinopterygii</taxon>
        <taxon>Neopterygii</taxon>
        <taxon>Teleostei</taxon>
        <taxon>Ostariophysi</taxon>
        <taxon>Siluriformes</taxon>
        <taxon>Bagridae</taxon>
        <taxon>Hemibagrus</taxon>
    </lineage>
</organism>
<dbReference type="AlphaFoldDB" id="A0AAE0R2L8"/>
<dbReference type="Proteomes" id="UP001274896">
    <property type="component" value="Unassembled WGS sequence"/>
</dbReference>
<evidence type="ECO:0000256" key="1">
    <source>
        <dbReference type="ARBA" id="ARBA00004123"/>
    </source>
</evidence>
<feature type="signal peptide" evidence="2">
    <location>
        <begin position="1"/>
        <end position="19"/>
    </location>
</feature>
<feature type="chain" id="PRO_5042109315" description="Chromo domain-containing protein" evidence="2">
    <location>
        <begin position="20"/>
        <end position="206"/>
    </location>
</feature>
<dbReference type="InterPro" id="IPR023780">
    <property type="entry name" value="Chromo_domain"/>
</dbReference>
<dbReference type="GO" id="GO:0005634">
    <property type="term" value="C:nucleus"/>
    <property type="evidence" value="ECO:0007669"/>
    <property type="project" value="UniProtKB-SubCell"/>
</dbReference>